<gene>
    <name evidence="7" type="ORF">BJX63DRAFT_399573</name>
</gene>
<dbReference type="InterPro" id="IPR050815">
    <property type="entry name" value="TF_fung"/>
</dbReference>
<evidence type="ECO:0000256" key="3">
    <source>
        <dbReference type="ARBA" id="ARBA00023015"/>
    </source>
</evidence>
<comment type="caution">
    <text evidence="7">The sequence shown here is derived from an EMBL/GenBank/DDBJ whole genome shotgun (WGS) entry which is preliminary data.</text>
</comment>
<keyword evidence="4" id="KW-0804">Transcription</keyword>
<comment type="subcellular location">
    <subcellularLocation>
        <location evidence="1">Nucleus</location>
    </subcellularLocation>
</comment>
<accession>A0ABR4H734</accession>
<name>A0ABR4H734_9EURO</name>
<sequence>MPFISKQRLYNIHLPSGPQYKADVALLLMAIRLITLFPPENPKVGLYPLAKYHYFRIEGSTAASIPILQANILIALYKLGHGIYPAAYLTIGSCARYMGALGINRPAPRRASMGMPRAMSLIEVEERKRVWWAIVILDRFVSVASPSRPFATPDPGLDDALPSDDEDWDNGFIHTISSRTPRHTCRFRRLCQAARVLGEVISLPNRSGSTSGPMNENDKMTPQLENLERMRLDSILQSMLDNAIDLEDPDLDTMTFIFSTMIGLYTPHLSAAFSTLRSTRPPTYEDPPTRASEIVNQITEAILSALLDQPYFTRCNPRAMSPWRAYFMYHALSVQMATLRDIGPQGDDEVLIYMPGMYGERQEVDLEKVILAIRQAFTVIGARWSIGNVYLRLLEAQEALDATV</sequence>
<evidence type="ECO:0000256" key="2">
    <source>
        <dbReference type="ARBA" id="ARBA00022723"/>
    </source>
</evidence>
<evidence type="ECO:0000259" key="6">
    <source>
        <dbReference type="SMART" id="SM00906"/>
    </source>
</evidence>
<dbReference type="SMART" id="SM00906">
    <property type="entry name" value="Fungal_trans"/>
    <property type="match status" value="1"/>
</dbReference>
<dbReference type="PANTHER" id="PTHR47338:SF20">
    <property type="entry name" value="ZN(II)2CYS6 TRANSCRIPTION FACTOR (EUROFUNG)"/>
    <property type="match status" value="1"/>
</dbReference>
<evidence type="ECO:0000313" key="7">
    <source>
        <dbReference type="EMBL" id="KAL2811276.1"/>
    </source>
</evidence>
<reference evidence="7 8" key="1">
    <citation type="submission" date="2024-07" db="EMBL/GenBank/DDBJ databases">
        <title>Section-level genome sequencing and comparative genomics of Aspergillus sections Usti and Cavernicolus.</title>
        <authorList>
            <consortium name="Lawrence Berkeley National Laboratory"/>
            <person name="Nybo J.L."/>
            <person name="Vesth T.C."/>
            <person name="Theobald S."/>
            <person name="Frisvad J.C."/>
            <person name="Larsen T.O."/>
            <person name="Kjaerboelling I."/>
            <person name="Rothschild-Mancinelli K."/>
            <person name="Lyhne E.K."/>
            <person name="Kogle M.E."/>
            <person name="Barry K."/>
            <person name="Clum A."/>
            <person name="Na H."/>
            <person name="Ledsgaard L."/>
            <person name="Lin J."/>
            <person name="Lipzen A."/>
            <person name="Kuo A."/>
            <person name="Riley R."/>
            <person name="Mondo S."/>
            <person name="Labutti K."/>
            <person name="Haridas S."/>
            <person name="Pangalinan J."/>
            <person name="Salamov A.A."/>
            <person name="Simmons B.A."/>
            <person name="Magnuson J.K."/>
            <person name="Chen J."/>
            <person name="Drula E."/>
            <person name="Henrissat B."/>
            <person name="Wiebenga A."/>
            <person name="Lubbers R.J."/>
            <person name="Gomes A.C."/>
            <person name="Makela M.R."/>
            <person name="Stajich J."/>
            <person name="Grigoriev I.V."/>
            <person name="Mortensen U.H."/>
            <person name="De Vries R.P."/>
            <person name="Baker S.E."/>
            <person name="Andersen M.R."/>
        </authorList>
    </citation>
    <scope>NUCLEOTIDE SEQUENCE [LARGE SCALE GENOMIC DNA]</scope>
    <source>
        <strain evidence="7 8">CBS 588.65</strain>
    </source>
</reference>
<dbReference type="CDD" id="cd12148">
    <property type="entry name" value="fungal_TF_MHR"/>
    <property type="match status" value="1"/>
</dbReference>
<keyword evidence="2" id="KW-0479">Metal-binding</keyword>
<dbReference type="Proteomes" id="UP001610334">
    <property type="component" value="Unassembled WGS sequence"/>
</dbReference>
<dbReference type="PANTHER" id="PTHR47338">
    <property type="entry name" value="ZN(II)2CYS6 TRANSCRIPTION FACTOR (EUROFUNG)-RELATED"/>
    <property type="match status" value="1"/>
</dbReference>
<protein>
    <recommendedName>
        <fullName evidence="6">Xylanolytic transcriptional activator regulatory domain-containing protein</fullName>
    </recommendedName>
</protein>
<feature type="domain" description="Xylanolytic transcriptional activator regulatory" evidence="6">
    <location>
        <begin position="87"/>
        <end position="168"/>
    </location>
</feature>
<keyword evidence="8" id="KW-1185">Reference proteome</keyword>
<dbReference type="Pfam" id="PF04082">
    <property type="entry name" value="Fungal_trans"/>
    <property type="match status" value="1"/>
</dbReference>
<evidence type="ECO:0000313" key="8">
    <source>
        <dbReference type="Proteomes" id="UP001610334"/>
    </source>
</evidence>
<dbReference type="EMBL" id="JBFXLT010000060">
    <property type="protein sequence ID" value="KAL2811276.1"/>
    <property type="molecule type" value="Genomic_DNA"/>
</dbReference>
<proteinExistence type="predicted"/>
<keyword evidence="3" id="KW-0805">Transcription regulation</keyword>
<evidence type="ECO:0000256" key="4">
    <source>
        <dbReference type="ARBA" id="ARBA00023163"/>
    </source>
</evidence>
<evidence type="ECO:0000256" key="1">
    <source>
        <dbReference type="ARBA" id="ARBA00004123"/>
    </source>
</evidence>
<keyword evidence="5" id="KW-0539">Nucleus</keyword>
<evidence type="ECO:0000256" key="5">
    <source>
        <dbReference type="ARBA" id="ARBA00023242"/>
    </source>
</evidence>
<organism evidence="7 8">
    <name type="scientific">Aspergillus granulosus</name>
    <dbReference type="NCBI Taxonomy" id="176169"/>
    <lineage>
        <taxon>Eukaryota</taxon>
        <taxon>Fungi</taxon>
        <taxon>Dikarya</taxon>
        <taxon>Ascomycota</taxon>
        <taxon>Pezizomycotina</taxon>
        <taxon>Eurotiomycetes</taxon>
        <taxon>Eurotiomycetidae</taxon>
        <taxon>Eurotiales</taxon>
        <taxon>Aspergillaceae</taxon>
        <taxon>Aspergillus</taxon>
        <taxon>Aspergillus subgen. Nidulantes</taxon>
    </lineage>
</organism>
<dbReference type="InterPro" id="IPR007219">
    <property type="entry name" value="XnlR_reg_dom"/>
</dbReference>